<keyword evidence="2" id="KW-1185">Reference proteome</keyword>
<dbReference type="EMBL" id="CP000613">
    <property type="protein sequence ID" value="ACI99083.1"/>
    <property type="molecule type" value="Genomic_DNA"/>
</dbReference>
<dbReference type="AlphaFoldDB" id="B6INI6"/>
<proteinExistence type="predicted"/>
<sequence length="183" mass="20858">MARLRRPRRQDGSAVAQQRTYTDKEVKDLLAALEGQAREAVRLAKNAEEEAAKDSFLAYNDFRNKVGEFKALCILIEGRLKHLSSPRLQELREEYARLDMLMLGLLVRASMRFFFVLSAKTMLPVGARDIFIAELRSLHEAHEKLSRPDYADKLDAALTQDLDTAEMILEEIIHKAPSLLKFG</sequence>
<dbReference type="Proteomes" id="UP000001591">
    <property type="component" value="Chromosome"/>
</dbReference>
<dbReference type="STRING" id="414684.RC1_1685"/>
<evidence type="ECO:0000313" key="2">
    <source>
        <dbReference type="Proteomes" id="UP000001591"/>
    </source>
</evidence>
<gene>
    <name evidence="1" type="ordered locus">RC1_1685</name>
</gene>
<evidence type="ECO:0000313" key="1">
    <source>
        <dbReference type="EMBL" id="ACI99083.1"/>
    </source>
</evidence>
<dbReference type="HOGENOM" id="CLU_122714_0_0_5"/>
<organism evidence="1 2">
    <name type="scientific">Rhodospirillum centenum (strain ATCC 51521 / SW)</name>
    <dbReference type="NCBI Taxonomy" id="414684"/>
    <lineage>
        <taxon>Bacteria</taxon>
        <taxon>Pseudomonadati</taxon>
        <taxon>Pseudomonadota</taxon>
        <taxon>Alphaproteobacteria</taxon>
        <taxon>Rhodospirillales</taxon>
        <taxon>Rhodospirillaceae</taxon>
        <taxon>Rhodospirillum</taxon>
    </lineage>
</organism>
<reference evidence="1 2" key="1">
    <citation type="journal article" date="2010" name="BMC Genomics">
        <title>Metabolic flexibility revealed in the genome of the cyst-forming alpha-1 proteobacterium Rhodospirillum centenum.</title>
        <authorList>
            <person name="Lu Y.K."/>
            <person name="Marden J."/>
            <person name="Han M."/>
            <person name="Swingley W.D."/>
            <person name="Mastrian S.D."/>
            <person name="Chowdhury S.R."/>
            <person name="Hao J."/>
            <person name="Helmy T."/>
            <person name="Kim S."/>
            <person name="Kurdoglu A.A."/>
            <person name="Matthies H.J."/>
            <person name="Rollo D."/>
            <person name="Stothard P."/>
            <person name="Blankenship R.E."/>
            <person name="Bauer C.E."/>
            <person name="Touchman J.W."/>
        </authorList>
    </citation>
    <scope>NUCLEOTIDE SEQUENCE [LARGE SCALE GENOMIC DNA]</scope>
    <source>
        <strain evidence="2">ATCC 51521 / SW</strain>
    </source>
</reference>
<accession>B6INI6</accession>
<dbReference type="eggNOG" id="ENOG5032XFP">
    <property type="taxonomic scope" value="Bacteria"/>
</dbReference>
<protein>
    <submittedName>
        <fullName evidence="1">Uncharacterized protein</fullName>
    </submittedName>
</protein>
<dbReference type="KEGG" id="rce:RC1_1685"/>
<dbReference type="OrthoDB" id="7360696at2"/>
<name>B6INI6_RHOCS</name>